<evidence type="ECO:0000313" key="2">
    <source>
        <dbReference type="EMBL" id="MBB2890455.1"/>
    </source>
</evidence>
<dbReference type="InterPro" id="IPR007822">
    <property type="entry name" value="LANC-like"/>
</dbReference>
<dbReference type="Proteomes" id="UP000559182">
    <property type="component" value="Unassembled WGS sequence"/>
</dbReference>
<name>A0A839N5G6_9MICO</name>
<organism evidence="2 3">
    <name type="scientific">Flexivirga oryzae</name>
    <dbReference type="NCBI Taxonomy" id="1794944"/>
    <lineage>
        <taxon>Bacteria</taxon>
        <taxon>Bacillati</taxon>
        <taxon>Actinomycetota</taxon>
        <taxon>Actinomycetes</taxon>
        <taxon>Micrococcales</taxon>
        <taxon>Dermacoccaceae</taxon>
        <taxon>Flexivirga</taxon>
    </lineage>
</organism>
<evidence type="ECO:0008006" key="4">
    <source>
        <dbReference type="Google" id="ProtNLM"/>
    </source>
</evidence>
<gene>
    <name evidence="2" type="ORF">FHU39_000439</name>
</gene>
<proteinExistence type="predicted"/>
<dbReference type="EMBL" id="JACHVQ010000001">
    <property type="protein sequence ID" value="MBB2890455.1"/>
    <property type="molecule type" value="Genomic_DNA"/>
</dbReference>
<dbReference type="AlphaFoldDB" id="A0A839N5G6"/>
<reference evidence="2 3" key="1">
    <citation type="submission" date="2020-08" db="EMBL/GenBank/DDBJ databases">
        <title>Sequencing the genomes of 1000 actinobacteria strains.</title>
        <authorList>
            <person name="Klenk H.-P."/>
        </authorList>
    </citation>
    <scope>NUCLEOTIDE SEQUENCE [LARGE SCALE GENOMIC DNA]</scope>
    <source>
        <strain evidence="2 3">DSM 105369</strain>
    </source>
</reference>
<comment type="caution">
    <text evidence="2">The sequence shown here is derived from an EMBL/GenBank/DDBJ whole genome shotgun (WGS) entry which is preliminary data.</text>
</comment>
<evidence type="ECO:0000256" key="1">
    <source>
        <dbReference type="SAM" id="MobiDB-lite"/>
    </source>
</evidence>
<feature type="region of interest" description="Disordered" evidence="1">
    <location>
        <begin position="340"/>
        <end position="359"/>
    </location>
</feature>
<dbReference type="Pfam" id="PF05147">
    <property type="entry name" value="LANC_like"/>
    <property type="match status" value="2"/>
</dbReference>
<dbReference type="SUPFAM" id="SSF158745">
    <property type="entry name" value="LanC-like"/>
    <property type="match status" value="1"/>
</dbReference>
<protein>
    <recommendedName>
        <fullName evidence="4">Lanthionine synthetase C family protein</fullName>
    </recommendedName>
</protein>
<feature type="compositionally biased region" description="Basic and acidic residues" evidence="1">
    <location>
        <begin position="340"/>
        <end position="350"/>
    </location>
</feature>
<dbReference type="CDD" id="cd04434">
    <property type="entry name" value="LanC_like"/>
    <property type="match status" value="1"/>
</dbReference>
<evidence type="ECO:0000313" key="3">
    <source>
        <dbReference type="Proteomes" id="UP000559182"/>
    </source>
</evidence>
<feature type="region of interest" description="Disordered" evidence="1">
    <location>
        <begin position="383"/>
        <end position="408"/>
    </location>
</feature>
<dbReference type="SMART" id="SM01260">
    <property type="entry name" value="LANC_like"/>
    <property type="match status" value="1"/>
</dbReference>
<dbReference type="GO" id="GO:0031179">
    <property type="term" value="P:peptide modification"/>
    <property type="evidence" value="ECO:0007669"/>
    <property type="project" value="InterPro"/>
</dbReference>
<dbReference type="PRINTS" id="PR01950">
    <property type="entry name" value="LANCSUPER"/>
</dbReference>
<dbReference type="Gene3D" id="1.50.10.20">
    <property type="match status" value="1"/>
</dbReference>
<dbReference type="RefSeq" id="WP_183318557.1">
    <property type="nucleotide sequence ID" value="NZ_JACHVQ010000001.1"/>
</dbReference>
<accession>A0A839N5G6</accession>
<sequence>MTAVRSSPDVDLVEDVARSAADWLLTTGVSDATDPSLYHGISGILLALHEARAHFGISSYDGAIARGLDRVSEFAEAGDNASLYFGLAGMALVLHRLGRAAAAQRALARVRDLFDGERWNPMFELFMGNAGVGLGALCAGDLDLAVEAVLPYVEQADRTAHGVNWAVRPTPPRSHHMAHGTLGIAYALASVGSASGRAELVELSVLATEDVIARNTAGPNGFLVPHSDPPHRPDIIERWSYGWCNGPAGDAQLFRLLTQVTGERRWIELQDRCWATVVGSGLPARLRPGFWDNNARCCGTAGVLATACDRIVERGDDFGFADTLVTDLLERVIGDDAGARWSNTEHRADPPDLPPQPGWAMGNAGILRELLRYVRLRRGAGCARGGTDHDSGQAGYAIQWPDQPPALA</sequence>
<keyword evidence="3" id="KW-1185">Reference proteome</keyword>